<reference evidence="3 5" key="1">
    <citation type="journal article" date="2012" name="Nature">
        <title>Algal genomes reveal evolutionary mosaicism and the fate of nucleomorphs.</title>
        <authorList>
            <consortium name="DOE Joint Genome Institute"/>
            <person name="Curtis B.A."/>
            <person name="Tanifuji G."/>
            <person name="Burki F."/>
            <person name="Gruber A."/>
            <person name="Irimia M."/>
            <person name="Maruyama S."/>
            <person name="Arias M.C."/>
            <person name="Ball S.G."/>
            <person name="Gile G.H."/>
            <person name="Hirakawa Y."/>
            <person name="Hopkins J.F."/>
            <person name="Kuo A."/>
            <person name="Rensing S.A."/>
            <person name="Schmutz J."/>
            <person name="Symeonidi A."/>
            <person name="Elias M."/>
            <person name="Eveleigh R.J."/>
            <person name="Herman E.K."/>
            <person name="Klute M.J."/>
            <person name="Nakayama T."/>
            <person name="Obornik M."/>
            <person name="Reyes-Prieto A."/>
            <person name="Armbrust E.V."/>
            <person name="Aves S.J."/>
            <person name="Beiko R.G."/>
            <person name="Coutinho P."/>
            <person name="Dacks J.B."/>
            <person name="Durnford D.G."/>
            <person name="Fast N.M."/>
            <person name="Green B.R."/>
            <person name="Grisdale C.J."/>
            <person name="Hempel F."/>
            <person name="Henrissat B."/>
            <person name="Hoppner M.P."/>
            <person name="Ishida K."/>
            <person name="Kim E."/>
            <person name="Koreny L."/>
            <person name="Kroth P.G."/>
            <person name="Liu Y."/>
            <person name="Malik S.B."/>
            <person name="Maier U.G."/>
            <person name="McRose D."/>
            <person name="Mock T."/>
            <person name="Neilson J.A."/>
            <person name="Onodera N.T."/>
            <person name="Poole A.M."/>
            <person name="Pritham E.J."/>
            <person name="Richards T.A."/>
            <person name="Rocap G."/>
            <person name="Roy S.W."/>
            <person name="Sarai C."/>
            <person name="Schaack S."/>
            <person name="Shirato S."/>
            <person name="Slamovits C.H."/>
            <person name="Spencer D.F."/>
            <person name="Suzuki S."/>
            <person name="Worden A.Z."/>
            <person name="Zauner S."/>
            <person name="Barry K."/>
            <person name="Bell C."/>
            <person name="Bharti A.K."/>
            <person name="Crow J.A."/>
            <person name="Grimwood J."/>
            <person name="Kramer R."/>
            <person name="Lindquist E."/>
            <person name="Lucas S."/>
            <person name="Salamov A."/>
            <person name="McFadden G.I."/>
            <person name="Lane C.E."/>
            <person name="Keeling P.J."/>
            <person name="Gray M.W."/>
            <person name="Grigoriev I.V."/>
            <person name="Archibald J.M."/>
        </authorList>
    </citation>
    <scope>NUCLEOTIDE SEQUENCE</scope>
    <source>
        <strain evidence="3 5">CCMP2712</strain>
    </source>
</reference>
<dbReference type="EnsemblProtists" id="EKX36440">
    <property type="protein sequence ID" value="EKX36440"/>
    <property type="gene ID" value="GUITHDRAFT_145797"/>
</dbReference>
<reference evidence="4" key="3">
    <citation type="submission" date="2016-03" db="UniProtKB">
        <authorList>
            <consortium name="EnsemblProtists"/>
        </authorList>
    </citation>
    <scope>IDENTIFICATION</scope>
</reference>
<organism evidence="3">
    <name type="scientific">Guillardia theta (strain CCMP2712)</name>
    <name type="common">Cryptophyte</name>
    <dbReference type="NCBI Taxonomy" id="905079"/>
    <lineage>
        <taxon>Eukaryota</taxon>
        <taxon>Cryptophyceae</taxon>
        <taxon>Pyrenomonadales</taxon>
        <taxon>Geminigeraceae</taxon>
        <taxon>Guillardia</taxon>
    </lineage>
</organism>
<evidence type="ECO:0000256" key="1">
    <source>
        <dbReference type="SAM" id="MobiDB-lite"/>
    </source>
</evidence>
<gene>
    <name evidence="3" type="ORF">GUITHDRAFT_145797</name>
</gene>
<dbReference type="Proteomes" id="UP000011087">
    <property type="component" value="Unassembled WGS sequence"/>
</dbReference>
<evidence type="ECO:0000256" key="2">
    <source>
        <dbReference type="SAM" id="Phobius"/>
    </source>
</evidence>
<keyword evidence="2" id="KW-0812">Transmembrane</keyword>
<dbReference type="GeneID" id="17293154"/>
<evidence type="ECO:0000313" key="5">
    <source>
        <dbReference type="Proteomes" id="UP000011087"/>
    </source>
</evidence>
<protein>
    <recommendedName>
        <fullName evidence="6">Methyltransferase</fullName>
    </recommendedName>
</protein>
<dbReference type="HOGENOM" id="CLU_697275_0_0_1"/>
<dbReference type="OrthoDB" id="10678059at2759"/>
<dbReference type="EMBL" id="JH993074">
    <property type="protein sequence ID" value="EKX36440.1"/>
    <property type="molecule type" value="Genomic_DNA"/>
</dbReference>
<dbReference type="PANTHER" id="PTHR40036">
    <property type="entry name" value="MACROCIN O-METHYLTRANSFERASE"/>
    <property type="match status" value="1"/>
</dbReference>
<name>L1IKW6_GUITC</name>
<feature type="compositionally biased region" description="Basic and acidic residues" evidence="1">
    <location>
        <begin position="379"/>
        <end position="389"/>
    </location>
</feature>
<dbReference type="InterPro" id="IPR029063">
    <property type="entry name" value="SAM-dependent_MTases_sf"/>
</dbReference>
<keyword evidence="2" id="KW-0472">Membrane</keyword>
<keyword evidence="5" id="KW-1185">Reference proteome</keyword>
<keyword evidence="2" id="KW-1133">Transmembrane helix</keyword>
<dbReference type="InterPro" id="IPR008884">
    <property type="entry name" value="TylF_MeTrfase"/>
</dbReference>
<feature type="region of interest" description="Disordered" evidence="1">
    <location>
        <begin position="363"/>
        <end position="396"/>
    </location>
</feature>
<dbReference type="PANTHER" id="PTHR40036:SF1">
    <property type="entry name" value="MACROCIN O-METHYLTRANSFERASE"/>
    <property type="match status" value="1"/>
</dbReference>
<accession>L1IKW6</accession>
<evidence type="ECO:0000313" key="3">
    <source>
        <dbReference type="EMBL" id="EKX36440.1"/>
    </source>
</evidence>
<dbReference type="AlphaFoldDB" id="L1IKW6"/>
<dbReference type="Pfam" id="PF05711">
    <property type="entry name" value="TylF"/>
    <property type="match status" value="1"/>
</dbReference>
<dbReference type="RefSeq" id="XP_005823420.1">
    <property type="nucleotide sequence ID" value="XM_005823363.1"/>
</dbReference>
<evidence type="ECO:0000313" key="4">
    <source>
        <dbReference type="EnsemblProtists" id="EKX36440"/>
    </source>
</evidence>
<feature type="transmembrane region" description="Helical" evidence="2">
    <location>
        <begin position="7"/>
        <end position="26"/>
    </location>
</feature>
<reference evidence="5" key="2">
    <citation type="submission" date="2012-11" db="EMBL/GenBank/DDBJ databases">
        <authorList>
            <person name="Kuo A."/>
            <person name="Curtis B.A."/>
            <person name="Tanifuji G."/>
            <person name="Burki F."/>
            <person name="Gruber A."/>
            <person name="Irimia M."/>
            <person name="Maruyama S."/>
            <person name="Arias M.C."/>
            <person name="Ball S.G."/>
            <person name="Gile G.H."/>
            <person name="Hirakawa Y."/>
            <person name="Hopkins J.F."/>
            <person name="Rensing S.A."/>
            <person name="Schmutz J."/>
            <person name="Symeonidi A."/>
            <person name="Elias M."/>
            <person name="Eveleigh R.J."/>
            <person name="Herman E.K."/>
            <person name="Klute M.J."/>
            <person name="Nakayama T."/>
            <person name="Obornik M."/>
            <person name="Reyes-Prieto A."/>
            <person name="Armbrust E.V."/>
            <person name="Aves S.J."/>
            <person name="Beiko R.G."/>
            <person name="Coutinho P."/>
            <person name="Dacks J.B."/>
            <person name="Durnford D.G."/>
            <person name="Fast N.M."/>
            <person name="Green B.R."/>
            <person name="Grisdale C."/>
            <person name="Hempe F."/>
            <person name="Henrissat B."/>
            <person name="Hoppner M.P."/>
            <person name="Ishida K.-I."/>
            <person name="Kim E."/>
            <person name="Koreny L."/>
            <person name="Kroth P.G."/>
            <person name="Liu Y."/>
            <person name="Malik S.-B."/>
            <person name="Maier U.G."/>
            <person name="McRose D."/>
            <person name="Mock T."/>
            <person name="Neilson J.A."/>
            <person name="Onodera N.T."/>
            <person name="Poole A.M."/>
            <person name="Pritham E.J."/>
            <person name="Richards T.A."/>
            <person name="Rocap G."/>
            <person name="Roy S.W."/>
            <person name="Sarai C."/>
            <person name="Schaack S."/>
            <person name="Shirato S."/>
            <person name="Slamovits C.H."/>
            <person name="Spencer D.F."/>
            <person name="Suzuki S."/>
            <person name="Worden A.Z."/>
            <person name="Zauner S."/>
            <person name="Barry K."/>
            <person name="Bell C."/>
            <person name="Bharti A.K."/>
            <person name="Crow J.A."/>
            <person name="Grimwood J."/>
            <person name="Kramer R."/>
            <person name="Lindquist E."/>
            <person name="Lucas S."/>
            <person name="Salamov A."/>
            <person name="McFadden G.I."/>
            <person name="Lane C.E."/>
            <person name="Keeling P.J."/>
            <person name="Gray M.W."/>
            <person name="Grigoriev I.V."/>
            <person name="Archibald J.M."/>
        </authorList>
    </citation>
    <scope>NUCLEOTIDE SEQUENCE</scope>
    <source>
        <strain evidence="5">CCMP2712</strain>
    </source>
</reference>
<dbReference type="Gene3D" id="3.40.50.150">
    <property type="entry name" value="Vaccinia Virus protein VP39"/>
    <property type="match status" value="1"/>
</dbReference>
<dbReference type="KEGG" id="gtt:GUITHDRAFT_145797"/>
<evidence type="ECO:0008006" key="6">
    <source>
        <dbReference type="Google" id="ProtNLM"/>
    </source>
</evidence>
<sequence>MLRPADYLPWSLSALVFVCLLCFTFLHHDSQARFQRLMEEATAKCLQARTSEYEQVVGAWRRAAQRVAREQEATLNQSKELVRDLMSLKEGRLVPSSSTPLPAVPSSAAGLSAERVETCFQKVWSQIDQFESMMKIERRFATLWLAKQILLRGLRGDFIEAGVANGGGACMIQSLLSCVGDRRDFYLADSWQGLPTPSKTSFSKEPSQFRGGEFYVPFARFVKEWEGWERNWTREGFEWPRLNGGTAKVLKGEFQATLPRLRDENVSLSYVKCDGDMYSSTFECVQFLYPRLECGGYIYFDDYHEFGECQRAVKDYLTQTNQQDVAEDMFSVRQGFGLGVYDRTLTKAKYEAVFWRKECERKEAGRRREGRRRQVSAEVGERSGKERQRSSRGQVP</sequence>
<proteinExistence type="predicted"/>
<dbReference type="PaxDb" id="55529-EKX36440"/>